<dbReference type="AlphaFoldDB" id="A0A2G9RAV0"/>
<sequence>MGSVLTELVCIYSVIHTAGLANIPLSSSSNEVAAPVGGTAVLSCHLQTKTPKNVGEVLWKRTAGVEEIVVSFRNTKTQMMNQSKAYMGRATMSEQWLTQGEMTLTVKNITQHDAGEYSCWIKESSVGPLPEQKCCSMKLHVKQRKSGELQQMGVAAKSTTQMMEDQKLQPAENKLFTM</sequence>
<accession>A0A2G9RAV0</accession>
<dbReference type="PANTHER" id="PTHR24100">
    <property type="entry name" value="BUTYROPHILIN"/>
    <property type="match status" value="1"/>
</dbReference>
<evidence type="ECO:0000256" key="6">
    <source>
        <dbReference type="ARBA" id="ARBA00023319"/>
    </source>
</evidence>
<dbReference type="SUPFAM" id="SSF48726">
    <property type="entry name" value="Immunoglobulin"/>
    <property type="match status" value="1"/>
</dbReference>
<keyword evidence="4" id="KW-1015">Disulfide bond</keyword>
<evidence type="ECO:0000313" key="9">
    <source>
        <dbReference type="Proteomes" id="UP000228934"/>
    </source>
</evidence>
<keyword evidence="9" id="KW-1185">Reference proteome</keyword>
<evidence type="ECO:0000259" key="7">
    <source>
        <dbReference type="PROSITE" id="PS50835"/>
    </source>
</evidence>
<dbReference type="FunFam" id="2.60.40.10:FF:000142">
    <property type="entry name" value="V-set domain-containing T-cell activation inhibitor 1"/>
    <property type="match status" value="1"/>
</dbReference>
<keyword evidence="2" id="KW-0732">Signal</keyword>
<dbReference type="GO" id="GO:0050863">
    <property type="term" value="P:regulation of T cell activation"/>
    <property type="evidence" value="ECO:0007669"/>
    <property type="project" value="UniProtKB-ARBA"/>
</dbReference>
<evidence type="ECO:0000313" key="8">
    <source>
        <dbReference type="EMBL" id="PIO25028.1"/>
    </source>
</evidence>
<keyword evidence="6" id="KW-0393">Immunoglobulin domain</keyword>
<gene>
    <name evidence="8" type="ORF">AB205_0118900</name>
</gene>
<evidence type="ECO:0000256" key="5">
    <source>
        <dbReference type="ARBA" id="ARBA00023180"/>
    </source>
</evidence>
<dbReference type="InterPro" id="IPR013783">
    <property type="entry name" value="Ig-like_fold"/>
</dbReference>
<name>A0A2G9RAV0_AQUCT</name>
<feature type="domain" description="Ig-like" evidence="7">
    <location>
        <begin position="24"/>
        <end position="119"/>
    </location>
</feature>
<evidence type="ECO:0000256" key="1">
    <source>
        <dbReference type="ARBA" id="ARBA00004370"/>
    </source>
</evidence>
<dbReference type="Gene3D" id="2.60.40.10">
    <property type="entry name" value="Immunoglobulins"/>
    <property type="match status" value="1"/>
</dbReference>
<dbReference type="InterPro" id="IPR036179">
    <property type="entry name" value="Ig-like_dom_sf"/>
</dbReference>
<dbReference type="SMART" id="SM00409">
    <property type="entry name" value="IG"/>
    <property type="match status" value="1"/>
</dbReference>
<organism evidence="8 9">
    <name type="scientific">Aquarana catesbeiana</name>
    <name type="common">American bullfrog</name>
    <name type="synonym">Rana catesbeiana</name>
    <dbReference type="NCBI Taxonomy" id="8400"/>
    <lineage>
        <taxon>Eukaryota</taxon>
        <taxon>Metazoa</taxon>
        <taxon>Chordata</taxon>
        <taxon>Craniata</taxon>
        <taxon>Vertebrata</taxon>
        <taxon>Euteleostomi</taxon>
        <taxon>Amphibia</taxon>
        <taxon>Batrachia</taxon>
        <taxon>Anura</taxon>
        <taxon>Neobatrachia</taxon>
        <taxon>Ranoidea</taxon>
        <taxon>Ranidae</taxon>
        <taxon>Aquarana</taxon>
    </lineage>
</organism>
<keyword evidence="3" id="KW-0472">Membrane</keyword>
<comment type="subcellular location">
    <subcellularLocation>
        <location evidence="1">Membrane</location>
    </subcellularLocation>
</comment>
<dbReference type="EMBL" id="KV953474">
    <property type="protein sequence ID" value="PIO25028.1"/>
    <property type="molecule type" value="Genomic_DNA"/>
</dbReference>
<dbReference type="GO" id="GO:1903037">
    <property type="term" value="P:regulation of leukocyte cell-cell adhesion"/>
    <property type="evidence" value="ECO:0007669"/>
    <property type="project" value="UniProtKB-ARBA"/>
</dbReference>
<dbReference type="OrthoDB" id="9049620at2759"/>
<keyword evidence="5" id="KW-0325">Glycoprotein</keyword>
<dbReference type="InterPro" id="IPR003599">
    <property type="entry name" value="Ig_sub"/>
</dbReference>
<dbReference type="GO" id="GO:0016020">
    <property type="term" value="C:membrane"/>
    <property type="evidence" value="ECO:0007669"/>
    <property type="project" value="UniProtKB-SubCell"/>
</dbReference>
<evidence type="ECO:0000256" key="4">
    <source>
        <dbReference type="ARBA" id="ARBA00023157"/>
    </source>
</evidence>
<dbReference type="InterPro" id="IPR050504">
    <property type="entry name" value="IgSF_BTN/MOG"/>
</dbReference>
<dbReference type="InterPro" id="IPR013106">
    <property type="entry name" value="Ig_V-set"/>
</dbReference>
<dbReference type="InterPro" id="IPR007110">
    <property type="entry name" value="Ig-like_dom"/>
</dbReference>
<dbReference type="Proteomes" id="UP000228934">
    <property type="component" value="Unassembled WGS sequence"/>
</dbReference>
<dbReference type="PROSITE" id="PS50835">
    <property type="entry name" value="IG_LIKE"/>
    <property type="match status" value="1"/>
</dbReference>
<evidence type="ECO:0000256" key="2">
    <source>
        <dbReference type="ARBA" id="ARBA00022729"/>
    </source>
</evidence>
<dbReference type="Pfam" id="PF07686">
    <property type="entry name" value="V-set"/>
    <property type="match status" value="1"/>
</dbReference>
<proteinExistence type="predicted"/>
<reference evidence="9" key="1">
    <citation type="journal article" date="2017" name="Nat. Commun.">
        <title>The North American bullfrog draft genome provides insight into hormonal regulation of long noncoding RNA.</title>
        <authorList>
            <person name="Hammond S.A."/>
            <person name="Warren R.L."/>
            <person name="Vandervalk B.P."/>
            <person name="Kucuk E."/>
            <person name="Khan H."/>
            <person name="Gibb E.A."/>
            <person name="Pandoh P."/>
            <person name="Kirk H."/>
            <person name="Zhao Y."/>
            <person name="Jones M."/>
            <person name="Mungall A.J."/>
            <person name="Coope R."/>
            <person name="Pleasance S."/>
            <person name="Moore R.A."/>
            <person name="Holt R.A."/>
            <person name="Round J.M."/>
            <person name="Ohora S."/>
            <person name="Walle B.V."/>
            <person name="Veldhoen N."/>
            <person name="Helbing C.C."/>
            <person name="Birol I."/>
        </authorList>
    </citation>
    <scope>NUCLEOTIDE SEQUENCE [LARGE SCALE GENOMIC DNA]</scope>
</reference>
<protein>
    <recommendedName>
        <fullName evidence="7">Ig-like domain-containing protein</fullName>
    </recommendedName>
</protein>
<evidence type="ECO:0000256" key="3">
    <source>
        <dbReference type="ARBA" id="ARBA00023136"/>
    </source>
</evidence>